<proteinExistence type="inferred from homology"/>
<evidence type="ECO:0000256" key="2">
    <source>
        <dbReference type="ARBA" id="ARBA00023002"/>
    </source>
</evidence>
<evidence type="ECO:0000256" key="3">
    <source>
        <dbReference type="SAM" id="Phobius"/>
    </source>
</evidence>
<comment type="similarity">
    <text evidence="1">Belongs to the short-chain dehydrogenases/reductases (SDR) family.</text>
</comment>
<dbReference type="InterPro" id="IPR036291">
    <property type="entry name" value="NAD(P)-bd_dom_sf"/>
</dbReference>
<dbReference type="SUPFAM" id="SSF51735">
    <property type="entry name" value="NAD(P)-binding Rossmann-fold domains"/>
    <property type="match status" value="1"/>
</dbReference>
<keyword evidence="3" id="KW-0472">Membrane</keyword>
<dbReference type="EMBL" id="HBIJ01016603">
    <property type="protein sequence ID" value="CAE0370297.1"/>
    <property type="molecule type" value="Transcribed_RNA"/>
</dbReference>
<dbReference type="AlphaFoldDB" id="A0A7S3NMR2"/>
<dbReference type="PANTHER" id="PTHR24320:SF226">
    <property type="entry name" value="RETINOL DEHYDROGENASE 11"/>
    <property type="match status" value="1"/>
</dbReference>
<dbReference type="PANTHER" id="PTHR24320">
    <property type="entry name" value="RETINOL DEHYDROGENASE"/>
    <property type="match status" value="1"/>
</dbReference>
<feature type="transmembrane region" description="Helical" evidence="3">
    <location>
        <begin position="12"/>
        <end position="36"/>
    </location>
</feature>
<evidence type="ECO:0008006" key="5">
    <source>
        <dbReference type="Google" id="ProtNLM"/>
    </source>
</evidence>
<dbReference type="GO" id="GO:0016491">
    <property type="term" value="F:oxidoreductase activity"/>
    <property type="evidence" value="ECO:0007669"/>
    <property type="project" value="UniProtKB-KW"/>
</dbReference>
<sequence>MVQFWICRFGVYARTIALSPIILCCGICAIFETFFFCNQKIPKSDLRGKRVVITGPTSGIGKETAKRLAAQGAHIVLASRTRSPAIEREIKDAGGSVSLIHFDLLSLDSVRNCARVLLREEKIDILVLNAGINTNFPTLQHPDIPRCTTVFGVNFVGNFLLLRLLGFEKLKNTRIICLSSVMHHFADPTKLFFDTENLLPMLPADYSESKLAMNLLARAISEARFFPHSSTNKPIYAVAVNPGAVSSEIWRHTWPPIKPLLQLIMTLFFLTPDQGAATTVAAAVQPTSIVPSNTYLTPYYQPSFKLPGRSGFEFVGPFAGARPAFCRIPSCEHEIASQLWDTCELFCDRFLTDPLT</sequence>
<name>A0A7S3NMR2_9STRA</name>
<keyword evidence="3" id="KW-1133">Transmembrane helix</keyword>
<keyword evidence="2" id="KW-0560">Oxidoreductase</keyword>
<accession>A0A7S3NMR2</accession>
<organism evidence="4">
    <name type="scientific">Aureoumbra lagunensis</name>
    <dbReference type="NCBI Taxonomy" id="44058"/>
    <lineage>
        <taxon>Eukaryota</taxon>
        <taxon>Sar</taxon>
        <taxon>Stramenopiles</taxon>
        <taxon>Ochrophyta</taxon>
        <taxon>Pelagophyceae</taxon>
        <taxon>Pelagomonadales</taxon>
        <taxon>Aureoumbra</taxon>
    </lineage>
</organism>
<dbReference type="Pfam" id="PF00106">
    <property type="entry name" value="adh_short"/>
    <property type="match status" value="1"/>
</dbReference>
<dbReference type="Gene3D" id="3.40.50.720">
    <property type="entry name" value="NAD(P)-binding Rossmann-like Domain"/>
    <property type="match status" value="1"/>
</dbReference>
<keyword evidence="3" id="KW-0812">Transmembrane</keyword>
<dbReference type="InterPro" id="IPR002347">
    <property type="entry name" value="SDR_fam"/>
</dbReference>
<evidence type="ECO:0000313" key="4">
    <source>
        <dbReference type="EMBL" id="CAE0370297.1"/>
    </source>
</evidence>
<evidence type="ECO:0000256" key="1">
    <source>
        <dbReference type="ARBA" id="ARBA00006484"/>
    </source>
</evidence>
<gene>
    <name evidence="4" type="ORF">ALAG00032_LOCUS11061</name>
</gene>
<protein>
    <recommendedName>
        <fullName evidence="5">Protochlorophyllide reductase</fullName>
    </recommendedName>
</protein>
<reference evidence="4" key="1">
    <citation type="submission" date="2021-01" db="EMBL/GenBank/DDBJ databases">
        <authorList>
            <person name="Corre E."/>
            <person name="Pelletier E."/>
            <person name="Niang G."/>
            <person name="Scheremetjew M."/>
            <person name="Finn R."/>
            <person name="Kale V."/>
            <person name="Holt S."/>
            <person name="Cochrane G."/>
            <person name="Meng A."/>
            <person name="Brown T."/>
            <person name="Cohen L."/>
        </authorList>
    </citation>
    <scope>NUCLEOTIDE SEQUENCE</scope>
    <source>
        <strain evidence="4">CCMP1510</strain>
    </source>
</reference>
<dbReference type="PRINTS" id="PR00081">
    <property type="entry name" value="GDHRDH"/>
</dbReference>